<dbReference type="AlphaFoldDB" id="A0A139AED4"/>
<evidence type="ECO:0000313" key="1">
    <source>
        <dbReference type="EMBL" id="KXS15039.1"/>
    </source>
</evidence>
<protein>
    <submittedName>
        <fullName evidence="1">Uncharacterized protein</fullName>
    </submittedName>
</protein>
<gene>
    <name evidence="1" type="ORF">M427DRAFT_334008</name>
</gene>
<keyword evidence="2" id="KW-1185">Reference proteome</keyword>
<evidence type="ECO:0000313" key="2">
    <source>
        <dbReference type="Proteomes" id="UP000070544"/>
    </source>
</evidence>
<dbReference type="Proteomes" id="UP000070544">
    <property type="component" value="Unassembled WGS sequence"/>
</dbReference>
<name>A0A139AED4_GONPJ</name>
<dbReference type="EMBL" id="KQ965765">
    <property type="protein sequence ID" value="KXS15039.1"/>
    <property type="molecule type" value="Genomic_DNA"/>
</dbReference>
<accession>A0A139AED4</accession>
<reference evidence="1 2" key="1">
    <citation type="journal article" date="2015" name="Genome Biol. Evol.">
        <title>Phylogenomic analyses indicate that early fungi evolved digesting cell walls of algal ancestors of land plants.</title>
        <authorList>
            <person name="Chang Y."/>
            <person name="Wang S."/>
            <person name="Sekimoto S."/>
            <person name="Aerts A.L."/>
            <person name="Choi C."/>
            <person name="Clum A."/>
            <person name="LaButti K.M."/>
            <person name="Lindquist E.A."/>
            <person name="Yee Ngan C."/>
            <person name="Ohm R.A."/>
            <person name="Salamov A.A."/>
            <person name="Grigoriev I.V."/>
            <person name="Spatafora J.W."/>
            <person name="Berbee M.L."/>
        </authorList>
    </citation>
    <scope>NUCLEOTIDE SEQUENCE [LARGE SCALE GENOMIC DNA]</scope>
    <source>
        <strain evidence="1 2">JEL478</strain>
    </source>
</reference>
<proteinExistence type="predicted"/>
<sequence>MALLLERGALVNAVDPVYGTTALSQMLQNYGRDCYKQYKSYYRHSPGYGSSSNVEGLQKDPRRILDAETAQAKVETCVTAKVVCENYSTRFFIGLTLARVLESQEILLKPCLNLDCTVTSIGELHIAGASNNASTQWHALSHAPSRIKSSPQFNS</sequence>
<organism evidence="1 2">
    <name type="scientific">Gonapodya prolifera (strain JEL478)</name>
    <name type="common">Monoblepharis prolifera</name>
    <dbReference type="NCBI Taxonomy" id="1344416"/>
    <lineage>
        <taxon>Eukaryota</taxon>
        <taxon>Fungi</taxon>
        <taxon>Fungi incertae sedis</taxon>
        <taxon>Chytridiomycota</taxon>
        <taxon>Chytridiomycota incertae sedis</taxon>
        <taxon>Monoblepharidomycetes</taxon>
        <taxon>Monoblepharidales</taxon>
        <taxon>Gonapodyaceae</taxon>
        <taxon>Gonapodya</taxon>
    </lineage>
</organism>